<feature type="transmembrane region" description="Helical" evidence="6">
    <location>
        <begin position="45"/>
        <end position="64"/>
    </location>
</feature>
<dbReference type="PROSITE" id="PS50850">
    <property type="entry name" value="MFS"/>
    <property type="match status" value="1"/>
</dbReference>
<protein>
    <recommendedName>
        <fullName evidence="7">Major facilitator superfamily (MFS) profile domain-containing protein</fullName>
    </recommendedName>
</protein>
<dbReference type="InterPro" id="IPR044770">
    <property type="entry name" value="MFS_spinster-like"/>
</dbReference>
<feature type="transmembrane region" description="Helical" evidence="6">
    <location>
        <begin position="100"/>
        <end position="122"/>
    </location>
</feature>
<comment type="subcellular location">
    <subcellularLocation>
        <location evidence="1">Membrane</location>
        <topology evidence="1">Multi-pass membrane protein</topology>
    </subcellularLocation>
</comment>
<dbReference type="Pfam" id="PF07690">
    <property type="entry name" value="MFS_1"/>
    <property type="match status" value="1"/>
</dbReference>
<feature type="transmembrane region" description="Helical" evidence="6">
    <location>
        <begin position="76"/>
        <end position="94"/>
    </location>
</feature>
<keyword evidence="5 6" id="KW-0472">Membrane</keyword>
<evidence type="ECO:0000313" key="8">
    <source>
        <dbReference type="EMBL" id="SUZ90567.1"/>
    </source>
</evidence>
<feature type="transmembrane region" description="Helical" evidence="6">
    <location>
        <begin position="355"/>
        <end position="379"/>
    </location>
</feature>
<organism evidence="8">
    <name type="scientific">marine metagenome</name>
    <dbReference type="NCBI Taxonomy" id="408172"/>
    <lineage>
        <taxon>unclassified sequences</taxon>
        <taxon>metagenomes</taxon>
        <taxon>ecological metagenomes</taxon>
    </lineage>
</organism>
<feature type="non-terminal residue" evidence="8">
    <location>
        <position position="416"/>
    </location>
</feature>
<proteinExistence type="predicted"/>
<dbReference type="Gene3D" id="1.20.1250.20">
    <property type="entry name" value="MFS general substrate transporter like domains"/>
    <property type="match status" value="1"/>
</dbReference>
<evidence type="ECO:0000256" key="1">
    <source>
        <dbReference type="ARBA" id="ARBA00004141"/>
    </source>
</evidence>
<sequence>MKQSASYGLLGFLTVINILNFIDRQLLTSFSNFIVPDLGLTNTQFGLLTGFAFIIFYSLMGLFMGTIADRVHRPRFISFGLALWSILTAVSGMAKSFWMLFIPRIFIGIGESILTPTALSLLSDRFPKRNMGFVAGVYYLAVPLGISASLFTAGYLGPILGWRNCFYLLGLLGLFFALFMLLVKETPHRQTDINNQLKSDFINRKNFHEAITVLRTSLQQYASLKWTIYGGIAIHFILGAMVFEQLWFVEEKGFERAEIARIAGFMGLTGGVMGNIFGGIAGDYYAKVTGQGRQMFLFWCILLFVPANIIYRITDDNGFIFFTCMFLGFFQWGCMYGPVFSSVQEMTPTRIRAVIVAYYLLMVNIIGLGFGITLSGIMIDYLISQGYEEPYSVTLLSFQLLSGLSLPALYYAGKNY</sequence>
<evidence type="ECO:0000256" key="6">
    <source>
        <dbReference type="SAM" id="Phobius"/>
    </source>
</evidence>
<gene>
    <name evidence="8" type="ORF">METZ01_LOCUS43421</name>
</gene>
<evidence type="ECO:0000256" key="5">
    <source>
        <dbReference type="ARBA" id="ARBA00023136"/>
    </source>
</evidence>
<feature type="transmembrane region" description="Helical" evidence="6">
    <location>
        <begin position="166"/>
        <end position="183"/>
    </location>
</feature>
<dbReference type="PANTHER" id="PTHR23505">
    <property type="entry name" value="SPINSTER"/>
    <property type="match status" value="1"/>
</dbReference>
<dbReference type="EMBL" id="UINC01001904">
    <property type="protein sequence ID" value="SUZ90567.1"/>
    <property type="molecule type" value="Genomic_DNA"/>
</dbReference>
<dbReference type="PANTHER" id="PTHR23505:SF79">
    <property type="entry name" value="PROTEIN SPINSTER"/>
    <property type="match status" value="1"/>
</dbReference>
<feature type="transmembrane region" description="Helical" evidence="6">
    <location>
        <begin position="296"/>
        <end position="313"/>
    </location>
</feature>
<feature type="transmembrane region" description="Helical" evidence="6">
    <location>
        <begin position="226"/>
        <end position="247"/>
    </location>
</feature>
<dbReference type="InterPro" id="IPR011701">
    <property type="entry name" value="MFS"/>
</dbReference>
<accession>A0A381RKW8</accession>
<dbReference type="GO" id="GO:0016020">
    <property type="term" value="C:membrane"/>
    <property type="evidence" value="ECO:0007669"/>
    <property type="project" value="UniProtKB-SubCell"/>
</dbReference>
<evidence type="ECO:0000256" key="4">
    <source>
        <dbReference type="ARBA" id="ARBA00022989"/>
    </source>
</evidence>
<reference evidence="8" key="1">
    <citation type="submission" date="2018-05" db="EMBL/GenBank/DDBJ databases">
        <authorList>
            <person name="Lanie J.A."/>
            <person name="Ng W.-L."/>
            <person name="Kazmierczak K.M."/>
            <person name="Andrzejewski T.M."/>
            <person name="Davidsen T.M."/>
            <person name="Wayne K.J."/>
            <person name="Tettelin H."/>
            <person name="Glass J.I."/>
            <person name="Rusch D."/>
            <person name="Podicherti R."/>
            <person name="Tsui H.-C.T."/>
            <person name="Winkler M.E."/>
        </authorList>
    </citation>
    <scope>NUCLEOTIDE SEQUENCE</scope>
</reference>
<dbReference type="InterPro" id="IPR020846">
    <property type="entry name" value="MFS_dom"/>
</dbReference>
<dbReference type="InterPro" id="IPR036259">
    <property type="entry name" value="MFS_trans_sf"/>
</dbReference>
<feature type="transmembrane region" description="Helical" evidence="6">
    <location>
        <begin position="391"/>
        <end position="412"/>
    </location>
</feature>
<feature type="transmembrane region" description="Helical" evidence="6">
    <location>
        <begin position="134"/>
        <end position="160"/>
    </location>
</feature>
<evidence type="ECO:0000256" key="2">
    <source>
        <dbReference type="ARBA" id="ARBA00022448"/>
    </source>
</evidence>
<dbReference type="AlphaFoldDB" id="A0A381RKW8"/>
<dbReference type="GO" id="GO:0022857">
    <property type="term" value="F:transmembrane transporter activity"/>
    <property type="evidence" value="ECO:0007669"/>
    <property type="project" value="InterPro"/>
</dbReference>
<keyword evidence="4 6" id="KW-1133">Transmembrane helix</keyword>
<evidence type="ECO:0000259" key="7">
    <source>
        <dbReference type="PROSITE" id="PS50850"/>
    </source>
</evidence>
<feature type="domain" description="Major facilitator superfamily (MFS) profile" evidence="7">
    <location>
        <begin position="9"/>
        <end position="416"/>
    </location>
</feature>
<feature type="transmembrane region" description="Helical" evidence="6">
    <location>
        <begin position="259"/>
        <end position="284"/>
    </location>
</feature>
<dbReference type="SUPFAM" id="SSF103473">
    <property type="entry name" value="MFS general substrate transporter"/>
    <property type="match status" value="1"/>
</dbReference>
<feature type="transmembrane region" description="Helical" evidence="6">
    <location>
        <begin position="319"/>
        <end position="343"/>
    </location>
</feature>
<keyword evidence="2" id="KW-0813">Transport</keyword>
<name>A0A381RKW8_9ZZZZ</name>
<evidence type="ECO:0000256" key="3">
    <source>
        <dbReference type="ARBA" id="ARBA00022692"/>
    </source>
</evidence>
<keyword evidence="3 6" id="KW-0812">Transmembrane</keyword>
<feature type="non-terminal residue" evidence="8">
    <location>
        <position position="1"/>
    </location>
</feature>